<dbReference type="PANTHER" id="PTHR47204">
    <property type="entry name" value="OS02G0168900 PROTEIN"/>
    <property type="match status" value="1"/>
</dbReference>
<dbReference type="Proteomes" id="UP000095287">
    <property type="component" value="Unplaced"/>
</dbReference>
<dbReference type="AlphaFoldDB" id="A0A1I7XZQ7"/>
<sequence length="143" mass="15799">MSSVVLTGADKAEISSAEVHLLPCHLNYTGPANVTSYFIREAPSDESTGQFATFRGHWMHGAKFVPQDEENLQIFLAKESSSSKGSKRIFQVENKLDSFTIWDEETVNSTVHPVFRAVSHMHLADALSAESDVEENNEEPAST</sequence>
<keyword evidence="1" id="KW-1185">Reference proteome</keyword>
<name>A0A1I7XZQ7_9BILA</name>
<dbReference type="Pfam" id="PF08615">
    <property type="entry name" value="RNase_H2_suC"/>
    <property type="match status" value="1"/>
</dbReference>
<dbReference type="GO" id="GO:0006401">
    <property type="term" value="P:RNA catabolic process"/>
    <property type="evidence" value="ECO:0007669"/>
    <property type="project" value="InterPro"/>
</dbReference>
<organism evidence="1 2">
    <name type="scientific">Steinernema glaseri</name>
    <dbReference type="NCBI Taxonomy" id="37863"/>
    <lineage>
        <taxon>Eukaryota</taxon>
        <taxon>Metazoa</taxon>
        <taxon>Ecdysozoa</taxon>
        <taxon>Nematoda</taxon>
        <taxon>Chromadorea</taxon>
        <taxon>Rhabditida</taxon>
        <taxon>Tylenchina</taxon>
        <taxon>Panagrolaimomorpha</taxon>
        <taxon>Strongyloidoidea</taxon>
        <taxon>Steinernematidae</taxon>
        <taxon>Steinernema</taxon>
    </lineage>
</organism>
<dbReference type="Gene3D" id="2.40.128.680">
    <property type="match status" value="1"/>
</dbReference>
<accession>A0A1I7XZQ7</accession>
<dbReference type="PANTHER" id="PTHR47204:SF1">
    <property type="entry name" value="RIBONUCLEASE H2 SUBUNIT C"/>
    <property type="match status" value="1"/>
</dbReference>
<dbReference type="CDD" id="cd09271">
    <property type="entry name" value="RNase_H2-C"/>
    <property type="match status" value="1"/>
</dbReference>
<evidence type="ECO:0000313" key="2">
    <source>
        <dbReference type="WBParaSite" id="L893_g10974.t1"/>
    </source>
</evidence>
<protein>
    <submittedName>
        <fullName evidence="2">PH_RBD domain-containing protein</fullName>
    </submittedName>
</protein>
<dbReference type="InterPro" id="IPR013924">
    <property type="entry name" value="RNase_H2_suC"/>
</dbReference>
<proteinExistence type="predicted"/>
<dbReference type="WBParaSite" id="L893_g10974.t1">
    <property type="protein sequence ID" value="L893_g10974.t1"/>
    <property type="gene ID" value="L893_g10974"/>
</dbReference>
<evidence type="ECO:0000313" key="1">
    <source>
        <dbReference type="Proteomes" id="UP000095287"/>
    </source>
</evidence>
<dbReference type="GO" id="GO:0032299">
    <property type="term" value="C:ribonuclease H2 complex"/>
    <property type="evidence" value="ECO:0007669"/>
    <property type="project" value="InterPro"/>
</dbReference>
<reference evidence="2" key="1">
    <citation type="submission" date="2016-11" db="UniProtKB">
        <authorList>
            <consortium name="WormBaseParasite"/>
        </authorList>
    </citation>
    <scope>IDENTIFICATION</scope>
</reference>